<name>A0A212KKS2_9PROT</name>
<evidence type="ECO:0000256" key="5">
    <source>
        <dbReference type="SAM" id="Phobius"/>
    </source>
</evidence>
<protein>
    <submittedName>
        <fullName evidence="7">Inner membrane protein YrbG</fullName>
    </submittedName>
</protein>
<evidence type="ECO:0000256" key="3">
    <source>
        <dbReference type="ARBA" id="ARBA00022989"/>
    </source>
</evidence>
<dbReference type="Gene3D" id="6.10.280.80">
    <property type="entry name" value="NCX, peripheral helical region"/>
    <property type="match status" value="1"/>
</dbReference>
<dbReference type="Gene3D" id="1.20.1420.30">
    <property type="entry name" value="NCX, central ion-binding region"/>
    <property type="match status" value="2"/>
</dbReference>
<sequence>MLAAMVLGGLALLVAGGDLLVRGAVAVARRAGVSPLVIGLTLVGFGTSTPELLASVQAALMGSPDIAVGNVVGSNIANIMLILGLAALVSPVAADAPGVRRDLAVTGFATLAVVGLLIWGAVPRWVGGALLALLALYTLGTLIADRRDAAMARLREGEAELKDTREFAPGVWTGVGLTVLGLAGVMLGARFLVSGAVELASRWGVSESVIGVTVVAIGTSLPELVTALVAAAKKQSDVALGNVLGSNIFNVLGILGVTALVTPIAVPDEIAARDTWILAVSMVALAAAVLALRQIPRALGLALLAGYGVYVAGLAGGLG</sequence>
<evidence type="ECO:0000259" key="6">
    <source>
        <dbReference type="Pfam" id="PF01699"/>
    </source>
</evidence>
<reference evidence="7" key="1">
    <citation type="submission" date="2016-04" db="EMBL/GenBank/DDBJ databases">
        <authorList>
            <person name="Evans L.H."/>
            <person name="Alamgir A."/>
            <person name="Owens N."/>
            <person name="Weber N.D."/>
            <person name="Virtaneva K."/>
            <person name="Barbian K."/>
            <person name="Babar A."/>
            <person name="Rosenke K."/>
        </authorList>
    </citation>
    <scope>NUCLEOTIDE SEQUENCE</scope>
    <source>
        <strain evidence="7">86</strain>
    </source>
</reference>
<feature type="transmembrane region" description="Helical" evidence="5">
    <location>
        <begin position="276"/>
        <end position="292"/>
    </location>
</feature>
<feature type="domain" description="Sodium/calcium exchanger membrane region" evidence="6">
    <location>
        <begin position="3"/>
        <end position="139"/>
    </location>
</feature>
<evidence type="ECO:0000256" key="2">
    <source>
        <dbReference type="ARBA" id="ARBA00022692"/>
    </source>
</evidence>
<comment type="subcellular location">
    <subcellularLocation>
        <location evidence="1">Membrane</location>
        <topology evidence="1">Multi-pass membrane protein</topology>
    </subcellularLocation>
</comment>
<dbReference type="GO" id="GO:0006874">
    <property type="term" value="P:intracellular calcium ion homeostasis"/>
    <property type="evidence" value="ECO:0007669"/>
    <property type="project" value="TreeGrafter"/>
</dbReference>
<dbReference type="InterPro" id="IPR004837">
    <property type="entry name" value="NaCa_Exmemb"/>
</dbReference>
<dbReference type="EMBL" id="FLUO01000002">
    <property type="protein sequence ID" value="SBW12252.1"/>
    <property type="molecule type" value="Genomic_DNA"/>
</dbReference>
<dbReference type="InterPro" id="IPR044880">
    <property type="entry name" value="NCX_ion-bd_dom_sf"/>
</dbReference>
<proteinExistence type="predicted"/>
<dbReference type="Pfam" id="PF01699">
    <property type="entry name" value="Na_Ca_ex"/>
    <property type="match status" value="2"/>
</dbReference>
<feature type="transmembrane region" description="Helical" evidence="5">
    <location>
        <begin position="209"/>
        <end position="231"/>
    </location>
</feature>
<gene>
    <name evidence="7" type="ORF">KL86APRO_20520</name>
</gene>
<evidence type="ECO:0000256" key="1">
    <source>
        <dbReference type="ARBA" id="ARBA00004141"/>
    </source>
</evidence>
<keyword evidence="3 5" id="KW-1133">Transmembrane helix</keyword>
<dbReference type="GO" id="GO:0005886">
    <property type="term" value="C:plasma membrane"/>
    <property type="evidence" value="ECO:0007669"/>
    <property type="project" value="TreeGrafter"/>
</dbReference>
<dbReference type="NCBIfam" id="TIGR00367">
    <property type="entry name" value="calcium/sodium antiporter"/>
    <property type="match status" value="1"/>
</dbReference>
<keyword evidence="2 5" id="KW-0812">Transmembrane</keyword>
<evidence type="ECO:0000256" key="4">
    <source>
        <dbReference type="ARBA" id="ARBA00023136"/>
    </source>
</evidence>
<dbReference type="GO" id="GO:0005262">
    <property type="term" value="F:calcium channel activity"/>
    <property type="evidence" value="ECO:0007669"/>
    <property type="project" value="TreeGrafter"/>
</dbReference>
<keyword evidence="4 5" id="KW-0472">Membrane</keyword>
<feature type="domain" description="Sodium/calcium exchanger membrane region" evidence="6">
    <location>
        <begin position="175"/>
        <end position="312"/>
    </location>
</feature>
<feature type="transmembrane region" description="Helical" evidence="5">
    <location>
        <begin position="299"/>
        <end position="318"/>
    </location>
</feature>
<evidence type="ECO:0000313" key="7">
    <source>
        <dbReference type="EMBL" id="SBW12252.1"/>
    </source>
</evidence>
<feature type="transmembrane region" description="Helical" evidence="5">
    <location>
        <begin position="243"/>
        <end position="264"/>
    </location>
</feature>
<dbReference type="InterPro" id="IPR004481">
    <property type="entry name" value="K/Na/Ca-exchanger"/>
</dbReference>
<organism evidence="7">
    <name type="scientific">uncultured Alphaproteobacteria bacterium</name>
    <dbReference type="NCBI Taxonomy" id="91750"/>
    <lineage>
        <taxon>Bacteria</taxon>
        <taxon>Pseudomonadati</taxon>
        <taxon>Pseudomonadota</taxon>
        <taxon>Alphaproteobacteria</taxon>
        <taxon>environmental samples</taxon>
    </lineage>
</organism>
<feature type="transmembrane region" description="Helical" evidence="5">
    <location>
        <begin position="167"/>
        <end position="189"/>
    </location>
</feature>
<dbReference type="GO" id="GO:0008273">
    <property type="term" value="F:calcium, potassium:sodium antiporter activity"/>
    <property type="evidence" value="ECO:0007669"/>
    <property type="project" value="TreeGrafter"/>
</dbReference>
<dbReference type="AlphaFoldDB" id="A0A212KKS2"/>
<dbReference type="PANTHER" id="PTHR10846:SF8">
    <property type="entry name" value="INNER MEMBRANE PROTEIN YRBG"/>
    <property type="match status" value="1"/>
</dbReference>
<feature type="transmembrane region" description="Helical" evidence="5">
    <location>
        <begin position="76"/>
        <end position="96"/>
    </location>
</feature>
<feature type="transmembrane region" description="Helical" evidence="5">
    <location>
        <begin position="128"/>
        <end position="146"/>
    </location>
</feature>
<accession>A0A212KKS2</accession>
<feature type="transmembrane region" description="Helical" evidence="5">
    <location>
        <begin position="103"/>
        <end position="122"/>
    </location>
</feature>
<dbReference type="PANTHER" id="PTHR10846">
    <property type="entry name" value="SODIUM/POTASSIUM/CALCIUM EXCHANGER"/>
    <property type="match status" value="1"/>
</dbReference>